<feature type="transmembrane region" description="Helical" evidence="6">
    <location>
        <begin position="116"/>
        <end position="133"/>
    </location>
</feature>
<dbReference type="EMBL" id="BSNC01000004">
    <property type="protein sequence ID" value="GLP96037.1"/>
    <property type="molecule type" value="Genomic_DNA"/>
</dbReference>
<dbReference type="GO" id="GO:0015093">
    <property type="term" value="F:ferrous iron transmembrane transporter activity"/>
    <property type="evidence" value="ECO:0007669"/>
    <property type="project" value="TreeGrafter"/>
</dbReference>
<feature type="transmembrane region" description="Helical" evidence="6">
    <location>
        <begin position="184"/>
        <end position="202"/>
    </location>
</feature>
<dbReference type="PANTHER" id="PTHR43840">
    <property type="entry name" value="MITOCHONDRIAL METAL TRANSPORTER 1-RELATED"/>
    <property type="match status" value="1"/>
</dbReference>
<dbReference type="InterPro" id="IPR027469">
    <property type="entry name" value="Cation_efflux_TMD_sf"/>
</dbReference>
<dbReference type="InterPro" id="IPR058533">
    <property type="entry name" value="Cation_efflux_TM"/>
</dbReference>
<dbReference type="GO" id="GO:0015086">
    <property type="term" value="F:cadmium ion transmembrane transporter activity"/>
    <property type="evidence" value="ECO:0007669"/>
    <property type="project" value="TreeGrafter"/>
</dbReference>
<dbReference type="SUPFAM" id="SSF161111">
    <property type="entry name" value="Cation efflux protein transmembrane domain-like"/>
    <property type="match status" value="1"/>
</dbReference>
<proteinExistence type="predicted"/>
<evidence type="ECO:0000256" key="5">
    <source>
        <dbReference type="ARBA" id="ARBA00023136"/>
    </source>
</evidence>
<comment type="subcellular location">
    <subcellularLocation>
        <location evidence="1">Membrane</location>
        <topology evidence="1">Multi-pass membrane protein</topology>
    </subcellularLocation>
</comment>
<evidence type="ECO:0000256" key="3">
    <source>
        <dbReference type="ARBA" id="ARBA00022692"/>
    </source>
</evidence>
<evidence type="ECO:0000256" key="4">
    <source>
        <dbReference type="ARBA" id="ARBA00022989"/>
    </source>
</evidence>
<dbReference type="Pfam" id="PF01545">
    <property type="entry name" value="Cation_efflux"/>
    <property type="match status" value="1"/>
</dbReference>
<keyword evidence="5 6" id="KW-0472">Membrane</keyword>
<gene>
    <name evidence="8" type="ORF">GCM10007895_13430</name>
</gene>
<keyword evidence="4 6" id="KW-1133">Transmembrane helix</keyword>
<dbReference type="GO" id="GO:0005886">
    <property type="term" value="C:plasma membrane"/>
    <property type="evidence" value="ECO:0007669"/>
    <property type="project" value="TreeGrafter"/>
</dbReference>
<dbReference type="Proteomes" id="UP001161422">
    <property type="component" value="Unassembled WGS sequence"/>
</dbReference>
<dbReference type="InterPro" id="IPR050291">
    <property type="entry name" value="CDF_Transporter"/>
</dbReference>
<reference evidence="8" key="2">
    <citation type="submission" date="2023-01" db="EMBL/GenBank/DDBJ databases">
        <title>Draft genome sequence of Paraferrimonas sedimenticola strain NBRC 101628.</title>
        <authorList>
            <person name="Sun Q."/>
            <person name="Mori K."/>
        </authorList>
    </citation>
    <scope>NUCLEOTIDE SEQUENCE</scope>
    <source>
        <strain evidence="8">NBRC 101628</strain>
    </source>
</reference>
<dbReference type="Gene3D" id="1.20.1510.10">
    <property type="entry name" value="Cation efflux protein transmembrane domain"/>
    <property type="match status" value="1"/>
</dbReference>
<reference evidence="8" key="1">
    <citation type="journal article" date="2014" name="Int. J. Syst. Evol. Microbiol.">
        <title>Complete genome sequence of Corynebacterium casei LMG S-19264T (=DSM 44701T), isolated from a smear-ripened cheese.</title>
        <authorList>
            <consortium name="US DOE Joint Genome Institute (JGI-PGF)"/>
            <person name="Walter F."/>
            <person name="Albersmeier A."/>
            <person name="Kalinowski J."/>
            <person name="Ruckert C."/>
        </authorList>
    </citation>
    <scope>NUCLEOTIDE SEQUENCE</scope>
    <source>
        <strain evidence="8">NBRC 101628</strain>
    </source>
</reference>
<feature type="transmembrane region" description="Helical" evidence="6">
    <location>
        <begin position="45"/>
        <end position="65"/>
    </location>
</feature>
<evidence type="ECO:0000256" key="2">
    <source>
        <dbReference type="ARBA" id="ARBA00022448"/>
    </source>
</evidence>
<comment type="caution">
    <text evidence="8">The sequence shown here is derived from an EMBL/GenBank/DDBJ whole genome shotgun (WGS) entry which is preliminary data.</text>
</comment>
<feature type="transmembrane region" description="Helical" evidence="6">
    <location>
        <begin position="86"/>
        <end position="104"/>
    </location>
</feature>
<sequence>MLFKNLTERQYLLLAAAGNLLVGIVGLVVAFASDSEAILLDGLFNLTYFVSSLFAIKIAALLAAGDNDKYPLGYGYFEPLINGLKGVLVFGVALMALFSSLFALFDGGRVVDPELAVGYGAFATLIGWLVFAFTHVGHKYTDSPLVKTDKENWLINALISSCVLVAFAGIHLLNTLGLPEYAPYVDPVVVLTVVVISLPVPYKMAKYAVLQLLNRTPDVHLVDSAKTEIVETLDGLDVQALYVRVLQPGRSRMVIAQAVVAPTADLSLAQQDKLRLNAYQKLNQAHPHTTLDLTFTFDSGWGLPKSQGGYFGLAS</sequence>
<dbReference type="GO" id="GO:0006882">
    <property type="term" value="P:intracellular zinc ion homeostasis"/>
    <property type="evidence" value="ECO:0007669"/>
    <property type="project" value="TreeGrafter"/>
</dbReference>
<name>A0AA37RWH1_9GAMM</name>
<evidence type="ECO:0000256" key="6">
    <source>
        <dbReference type="SAM" id="Phobius"/>
    </source>
</evidence>
<accession>A0AA37RWH1</accession>
<dbReference type="RefSeq" id="WP_169903082.1">
    <property type="nucleotide sequence ID" value="NZ_BSNC01000004.1"/>
</dbReference>
<evidence type="ECO:0000313" key="8">
    <source>
        <dbReference type="EMBL" id="GLP96037.1"/>
    </source>
</evidence>
<evidence type="ECO:0000259" key="7">
    <source>
        <dbReference type="Pfam" id="PF01545"/>
    </source>
</evidence>
<organism evidence="8 9">
    <name type="scientific">Paraferrimonas sedimenticola</name>
    <dbReference type="NCBI Taxonomy" id="375674"/>
    <lineage>
        <taxon>Bacteria</taxon>
        <taxon>Pseudomonadati</taxon>
        <taxon>Pseudomonadota</taxon>
        <taxon>Gammaproteobacteria</taxon>
        <taxon>Alteromonadales</taxon>
        <taxon>Ferrimonadaceae</taxon>
        <taxon>Paraferrimonas</taxon>
    </lineage>
</organism>
<evidence type="ECO:0000313" key="9">
    <source>
        <dbReference type="Proteomes" id="UP001161422"/>
    </source>
</evidence>
<feature type="transmembrane region" description="Helical" evidence="6">
    <location>
        <begin position="153"/>
        <end position="172"/>
    </location>
</feature>
<protein>
    <recommendedName>
        <fullName evidence="7">Cation efflux protein transmembrane domain-containing protein</fullName>
    </recommendedName>
</protein>
<feature type="domain" description="Cation efflux protein transmembrane" evidence="7">
    <location>
        <begin position="12"/>
        <end position="213"/>
    </location>
</feature>
<dbReference type="AlphaFoldDB" id="A0AA37RWH1"/>
<keyword evidence="9" id="KW-1185">Reference proteome</keyword>
<keyword evidence="3 6" id="KW-0812">Transmembrane</keyword>
<feature type="transmembrane region" description="Helical" evidence="6">
    <location>
        <begin position="12"/>
        <end position="33"/>
    </location>
</feature>
<dbReference type="GO" id="GO:0015341">
    <property type="term" value="F:zinc efflux antiporter activity"/>
    <property type="evidence" value="ECO:0007669"/>
    <property type="project" value="TreeGrafter"/>
</dbReference>
<evidence type="ECO:0000256" key="1">
    <source>
        <dbReference type="ARBA" id="ARBA00004141"/>
    </source>
</evidence>
<keyword evidence="2" id="KW-0813">Transport</keyword>
<dbReference type="PANTHER" id="PTHR43840:SF15">
    <property type="entry name" value="MITOCHONDRIAL METAL TRANSPORTER 1-RELATED"/>
    <property type="match status" value="1"/>
</dbReference>